<dbReference type="AlphaFoldDB" id="A0A367LTT1"/>
<dbReference type="PANTHER" id="PTHR30086">
    <property type="entry name" value="ARGININE EXPORTER PROTEIN ARGO"/>
    <property type="match status" value="1"/>
</dbReference>
<accession>A0A367LTT1</accession>
<keyword evidence="4 6" id="KW-1133">Transmembrane helix</keyword>
<dbReference type="GO" id="GO:0005886">
    <property type="term" value="C:plasma membrane"/>
    <property type="evidence" value="ECO:0007669"/>
    <property type="project" value="UniProtKB-SubCell"/>
</dbReference>
<feature type="transmembrane region" description="Helical" evidence="6">
    <location>
        <begin position="42"/>
        <end position="59"/>
    </location>
</feature>
<protein>
    <submittedName>
        <fullName evidence="7">LysE family translocator</fullName>
    </submittedName>
</protein>
<dbReference type="Pfam" id="PF01810">
    <property type="entry name" value="LysE"/>
    <property type="match status" value="1"/>
</dbReference>
<dbReference type="GO" id="GO:0033228">
    <property type="term" value="P:cysteine export across plasma membrane"/>
    <property type="evidence" value="ECO:0007669"/>
    <property type="project" value="TreeGrafter"/>
</dbReference>
<sequence>RHGLAAAWPIVLGACAAVAALVLLLGLGLGELLRRHPLLQQGLAWLGVGWLSYLAWSLFRSAGGIDGAEPPRRLGVLGGAALQLVNP</sequence>
<comment type="caution">
    <text evidence="7">The sequence shown here is derived from an EMBL/GenBank/DDBJ whole genome shotgun (WGS) entry which is preliminary data.</text>
</comment>
<evidence type="ECO:0000256" key="1">
    <source>
        <dbReference type="ARBA" id="ARBA00004651"/>
    </source>
</evidence>
<evidence type="ECO:0000256" key="6">
    <source>
        <dbReference type="SAM" id="Phobius"/>
    </source>
</evidence>
<evidence type="ECO:0000313" key="8">
    <source>
        <dbReference type="Proteomes" id="UP000253594"/>
    </source>
</evidence>
<keyword evidence="3 6" id="KW-0812">Transmembrane</keyword>
<feature type="non-terminal residue" evidence="7">
    <location>
        <position position="1"/>
    </location>
</feature>
<evidence type="ECO:0000256" key="4">
    <source>
        <dbReference type="ARBA" id="ARBA00022989"/>
    </source>
</evidence>
<dbReference type="GO" id="GO:0015171">
    <property type="term" value="F:amino acid transmembrane transporter activity"/>
    <property type="evidence" value="ECO:0007669"/>
    <property type="project" value="TreeGrafter"/>
</dbReference>
<evidence type="ECO:0000256" key="5">
    <source>
        <dbReference type="ARBA" id="ARBA00023136"/>
    </source>
</evidence>
<keyword evidence="2" id="KW-1003">Cell membrane</keyword>
<gene>
    <name evidence="7" type="ORF">DT376_44300</name>
</gene>
<evidence type="ECO:0000256" key="3">
    <source>
        <dbReference type="ARBA" id="ARBA00022692"/>
    </source>
</evidence>
<proteinExistence type="predicted"/>
<dbReference type="EMBL" id="QORE01003953">
    <property type="protein sequence ID" value="RCI65403.1"/>
    <property type="molecule type" value="Genomic_DNA"/>
</dbReference>
<organism evidence="7 8">
    <name type="scientific">Pseudomonas aeruginosa</name>
    <dbReference type="NCBI Taxonomy" id="287"/>
    <lineage>
        <taxon>Bacteria</taxon>
        <taxon>Pseudomonadati</taxon>
        <taxon>Pseudomonadota</taxon>
        <taxon>Gammaproteobacteria</taxon>
        <taxon>Pseudomonadales</taxon>
        <taxon>Pseudomonadaceae</taxon>
        <taxon>Pseudomonas</taxon>
    </lineage>
</organism>
<dbReference type="InterPro" id="IPR001123">
    <property type="entry name" value="LeuE-type"/>
</dbReference>
<keyword evidence="5 6" id="KW-0472">Membrane</keyword>
<dbReference type="PANTHER" id="PTHR30086:SF20">
    <property type="entry name" value="ARGININE EXPORTER PROTEIN ARGO-RELATED"/>
    <property type="match status" value="1"/>
</dbReference>
<evidence type="ECO:0000256" key="2">
    <source>
        <dbReference type="ARBA" id="ARBA00022475"/>
    </source>
</evidence>
<feature type="non-terminal residue" evidence="7">
    <location>
        <position position="87"/>
    </location>
</feature>
<feature type="transmembrane region" description="Helical" evidence="6">
    <location>
        <begin position="6"/>
        <end position="30"/>
    </location>
</feature>
<dbReference type="Proteomes" id="UP000253594">
    <property type="component" value="Unassembled WGS sequence"/>
</dbReference>
<comment type="subcellular location">
    <subcellularLocation>
        <location evidence="1">Cell membrane</location>
        <topology evidence="1">Multi-pass membrane protein</topology>
    </subcellularLocation>
</comment>
<evidence type="ECO:0000313" key="7">
    <source>
        <dbReference type="EMBL" id="RCI65403.1"/>
    </source>
</evidence>
<name>A0A367LTT1_PSEAI</name>
<reference evidence="7 8" key="1">
    <citation type="submission" date="2018-07" db="EMBL/GenBank/DDBJ databases">
        <title>Mechanisms of high-level aminoglycoside resistance among Gram-negative pathogens in Brazil.</title>
        <authorList>
            <person name="Ballaben A.S."/>
            <person name="Darini A.L.C."/>
            <person name="Doi Y."/>
        </authorList>
    </citation>
    <scope>NUCLEOTIDE SEQUENCE [LARGE SCALE GENOMIC DNA]</scope>
    <source>
        <strain evidence="7 8">B2-305</strain>
    </source>
</reference>